<keyword evidence="2" id="KW-1185">Reference proteome</keyword>
<accession>A0ACA9PEE0</accession>
<evidence type="ECO:0000313" key="2">
    <source>
        <dbReference type="Proteomes" id="UP000789702"/>
    </source>
</evidence>
<protein>
    <submittedName>
        <fullName evidence="1">17158_t:CDS:1</fullName>
    </submittedName>
</protein>
<reference evidence="1" key="1">
    <citation type="submission" date="2021-06" db="EMBL/GenBank/DDBJ databases">
        <authorList>
            <person name="Kallberg Y."/>
            <person name="Tangrot J."/>
            <person name="Rosling A."/>
        </authorList>
    </citation>
    <scope>NUCLEOTIDE SEQUENCE</scope>
    <source>
        <strain evidence="1">IL203A</strain>
    </source>
</reference>
<organism evidence="1 2">
    <name type="scientific">Dentiscutata heterogama</name>
    <dbReference type="NCBI Taxonomy" id="1316150"/>
    <lineage>
        <taxon>Eukaryota</taxon>
        <taxon>Fungi</taxon>
        <taxon>Fungi incertae sedis</taxon>
        <taxon>Mucoromycota</taxon>
        <taxon>Glomeromycotina</taxon>
        <taxon>Glomeromycetes</taxon>
        <taxon>Diversisporales</taxon>
        <taxon>Gigasporaceae</taxon>
        <taxon>Dentiscutata</taxon>
    </lineage>
</organism>
<dbReference type="EMBL" id="CAJVPU010026981">
    <property type="protein sequence ID" value="CAG8702063.1"/>
    <property type="molecule type" value="Genomic_DNA"/>
</dbReference>
<dbReference type="Proteomes" id="UP000789702">
    <property type="component" value="Unassembled WGS sequence"/>
</dbReference>
<sequence>QNIQNCSVCLEEITKIRNITDDLKFKINNCPDRDYYNHLTYENDKLCSNCYMKIINSYHRQKSMINETNKLDNLIEISKSTTPTNLIKNTTSLIEISSESNISTNLMEINNLIEISESNTSTNLMEINNLVENTSTNLIEINNLMEICESNTSTNLIEINNLIETCESNTSTNLIELIEIQKKELIENTENLNKINQQFNNIKINITDKIVLIDKENFDQLIKLIIQKDLKIETLTNQNNNNLTTINIDNS</sequence>
<proteinExistence type="predicted"/>
<gene>
    <name evidence="1" type="ORF">DHETER_LOCUS11807</name>
</gene>
<name>A0ACA9PEE0_9GLOM</name>
<feature type="non-terminal residue" evidence="1">
    <location>
        <position position="1"/>
    </location>
</feature>
<feature type="non-terminal residue" evidence="1">
    <location>
        <position position="251"/>
    </location>
</feature>
<comment type="caution">
    <text evidence="1">The sequence shown here is derived from an EMBL/GenBank/DDBJ whole genome shotgun (WGS) entry which is preliminary data.</text>
</comment>
<evidence type="ECO:0000313" key="1">
    <source>
        <dbReference type="EMBL" id="CAG8702063.1"/>
    </source>
</evidence>